<feature type="coiled-coil region" evidence="1">
    <location>
        <begin position="98"/>
        <end position="129"/>
    </location>
</feature>
<proteinExistence type="predicted"/>
<keyword evidence="1" id="KW-0175">Coiled coil</keyword>
<evidence type="ECO:0000256" key="1">
    <source>
        <dbReference type="SAM" id="Coils"/>
    </source>
</evidence>
<protein>
    <submittedName>
        <fullName evidence="2">Uncharacterized protein</fullName>
    </submittedName>
</protein>
<gene>
    <name evidence="2" type="ORF">V1478_001127</name>
</gene>
<name>A0ABD2C7G7_VESSQ</name>
<accession>A0ABD2C7G7</accession>
<evidence type="ECO:0000313" key="2">
    <source>
        <dbReference type="EMBL" id="KAL2740986.1"/>
    </source>
</evidence>
<evidence type="ECO:0000313" key="3">
    <source>
        <dbReference type="Proteomes" id="UP001607302"/>
    </source>
</evidence>
<reference evidence="2 3" key="1">
    <citation type="journal article" date="2024" name="Ann. Entomol. Soc. Am.">
        <title>Genomic analyses of the southern and eastern yellowjacket wasps (Hymenoptera: Vespidae) reveal evolutionary signatures of social life.</title>
        <authorList>
            <person name="Catto M.A."/>
            <person name="Caine P.B."/>
            <person name="Orr S.E."/>
            <person name="Hunt B.G."/>
            <person name="Goodisman M.A.D."/>
        </authorList>
    </citation>
    <scope>NUCLEOTIDE SEQUENCE [LARGE SCALE GENOMIC DNA]</scope>
    <source>
        <strain evidence="2">233</strain>
        <tissue evidence="2">Head and thorax</tissue>
    </source>
</reference>
<organism evidence="2 3">
    <name type="scientific">Vespula squamosa</name>
    <name type="common">Southern yellow jacket</name>
    <name type="synonym">Wasp</name>
    <dbReference type="NCBI Taxonomy" id="30214"/>
    <lineage>
        <taxon>Eukaryota</taxon>
        <taxon>Metazoa</taxon>
        <taxon>Ecdysozoa</taxon>
        <taxon>Arthropoda</taxon>
        <taxon>Hexapoda</taxon>
        <taxon>Insecta</taxon>
        <taxon>Pterygota</taxon>
        <taxon>Neoptera</taxon>
        <taxon>Endopterygota</taxon>
        <taxon>Hymenoptera</taxon>
        <taxon>Apocrita</taxon>
        <taxon>Aculeata</taxon>
        <taxon>Vespoidea</taxon>
        <taxon>Vespidae</taxon>
        <taxon>Vespinae</taxon>
        <taxon>Vespula</taxon>
    </lineage>
</organism>
<keyword evidence="3" id="KW-1185">Reference proteome</keyword>
<dbReference type="AlphaFoldDB" id="A0ABD2C7G7"/>
<sequence>MIYVSLVLRNSKEEEEEEEEEKIRRNRRKRRLEKLVEGGECGLGFVRPKNATRAKHPFFFGSRPHIQRSYFPTWFFSSLMPLPKSPTYDTRIRKLFEHGIFEEEEEEEEEEIQEERERERENFTRAKEQRQIFLRISLRLRRAELPHIL</sequence>
<comment type="caution">
    <text evidence="2">The sequence shown here is derived from an EMBL/GenBank/DDBJ whole genome shotgun (WGS) entry which is preliminary data.</text>
</comment>
<dbReference type="Proteomes" id="UP001607302">
    <property type="component" value="Unassembled WGS sequence"/>
</dbReference>
<dbReference type="EMBL" id="JAUDFV010000020">
    <property type="protein sequence ID" value="KAL2740986.1"/>
    <property type="molecule type" value="Genomic_DNA"/>
</dbReference>